<dbReference type="Proteomes" id="UP001290861">
    <property type="component" value="Unassembled WGS sequence"/>
</dbReference>
<feature type="repeat" description="TPR" evidence="1">
    <location>
        <begin position="272"/>
        <end position="305"/>
    </location>
</feature>
<keyword evidence="4" id="KW-1185">Reference proteome</keyword>
<name>A0ABU5MSC3_9BACT</name>
<dbReference type="PANTHER" id="PTHR44366">
    <property type="entry name" value="UDP-N-ACETYLGLUCOSAMINE--PEPTIDE N-ACETYLGLUCOSAMINYLTRANSFERASE 110 KDA SUBUNIT"/>
    <property type="match status" value="1"/>
</dbReference>
<feature type="repeat" description="TPR" evidence="1">
    <location>
        <begin position="306"/>
        <end position="339"/>
    </location>
</feature>
<reference evidence="3 4" key="1">
    <citation type="journal article" date="2024" name="Appl. Environ. Microbiol.">
        <title>Pontiella agarivorans sp. nov., a novel marine anaerobic bacterium capable of degrading macroalgal polysaccharides and fixing nitrogen.</title>
        <authorList>
            <person name="Liu N."/>
            <person name="Kivenson V."/>
            <person name="Peng X."/>
            <person name="Cui Z."/>
            <person name="Lankiewicz T.S."/>
            <person name="Gosselin K.M."/>
            <person name="English C.J."/>
            <person name="Blair E.M."/>
            <person name="O'Malley M.A."/>
            <person name="Valentine D.L."/>
        </authorList>
    </citation>
    <scope>NUCLEOTIDE SEQUENCE [LARGE SCALE GENOMIC DNA]</scope>
    <source>
        <strain evidence="3 4">NLcol2</strain>
    </source>
</reference>
<keyword evidence="1" id="KW-0802">TPR repeat</keyword>
<dbReference type="SUPFAM" id="SSF48452">
    <property type="entry name" value="TPR-like"/>
    <property type="match status" value="2"/>
</dbReference>
<dbReference type="SMART" id="SM00028">
    <property type="entry name" value="TPR"/>
    <property type="match status" value="7"/>
</dbReference>
<comment type="caution">
    <text evidence="3">The sequence shown here is derived from an EMBL/GenBank/DDBJ whole genome shotgun (WGS) entry which is preliminary data.</text>
</comment>
<sequence length="387" mass="41992">MKIKNVIFTCTGIFAALVMFAGCGSKTGEKEYAKAMSAWENGDLVRARSLLEKSINRTSENEKKSAALNELGLVLWELGEADAAAEAFSQSVNLTETLSGANLNLGIALYHSDQLDDAEVALQNVLGAEPKNETALAILGMIELRKRNWAGATKELTKSATLNPQDPATQNALALAILHQTKDSNRAIARLKQVTAAYPDYAPALYNLASIYEWYAKNTTAAMTYYKQYLAKAGSDGSHTPAANNAIARLGGKPVTSPANSNTATRVNPAEAARYIAEGSRLHSQKKYDEAIAQYKKAVMADPKQKSAYYNMGLAFYAKGDFGNAATACNNAVNLDPAFSDARYMLSLAYAKQKKWNDAEREAKELVSSDPAKGEQMLKYISDARKR</sequence>
<proteinExistence type="predicted"/>
<dbReference type="PROSITE" id="PS50005">
    <property type="entry name" value="TPR"/>
    <property type="match status" value="3"/>
</dbReference>
<feature type="signal peptide" evidence="2">
    <location>
        <begin position="1"/>
        <end position="21"/>
    </location>
</feature>
<keyword evidence="2" id="KW-0732">Signal</keyword>
<evidence type="ECO:0000256" key="2">
    <source>
        <dbReference type="SAM" id="SignalP"/>
    </source>
</evidence>
<dbReference type="PROSITE" id="PS51257">
    <property type="entry name" value="PROKAR_LIPOPROTEIN"/>
    <property type="match status" value="1"/>
</dbReference>
<dbReference type="Gene3D" id="1.25.40.10">
    <property type="entry name" value="Tetratricopeptide repeat domain"/>
    <property type="match status" value="3"/>
</dbReference>
<feature type="repeat" description="TPR" evidence="1">
    <location>
        <begin position="65"/>
        <end position="98"/>
    </location>
</feature>
<evidence type="ECO:0000313" key="4">
    <source>
        <dbReference type="Proteomes" id="UP001290861"/>
    </source>
</evidence>
<organism evidence="3 4">
    <name type="scientific">Pontiella agarivorans</name>
    <dbReference type="NCBI Taxonomy" id="3038953"/>
    <lineage>
        <taxon>Bacteria</taxon>
        <taxon>Pseudomonadati</taxon>
        <taxon>Kiritimatiellota</taxon>
        <taxon>Kiritimatiellia</taxon>
        <taxon>Kiritimatiellales</taxon>
        <taxon>Pontiellaceae</taxon>
        <taxon>Pontiella</taxon>
    </lineage>
</organism>
<protein>
    <submittedName>
        <fullName evidence="3">Tetratricopeptide repeat protein</fullName>
    </submittedName>
</protein>
<dbReference type="InterPro" id="IPR019734">
    <property type="entry name" value="TPR_rpt"/>
</dbReference>
<dbReference type="EMBL" id="JARVCO010000002">
    <property type="protein sequence ID" value="MDZ8117102.1"/>
    <property type="molecule type" value="Genomic_DNA"/>
</dbReference>
<dbReference type="InterPro" id="IPR011990">
    <property type="entry name" value="TPR-like_helical_dom_sf"/>
</dbReference>
<gene>
    <name evidence="3" type="ORF">P9H32_00555</name>
</gene>
<feature type="chain" id="PRO_5046747432" evidence="2">
    <location>
        <begin position="22"/>
        <end position="387"/>
    </location>
</feature>
<evidence type="ECO:0000256" key="1">
    <source>
        <dbReference type="PROSITE-ProRule" id="PRU00339"/>
    </source>
</evidence>
<dbReference type="Pfam" id="PF13414">
    <property type="entry name" value="TPR_11"/>
    <property type="match status" value="1"/>
</dbReference>
<evidence type="ECO:0000313" key="3">
    <source>
        <dbReference type="EMBL" id="MDZ8117102.1"/>
    </source>
</evidence>
<dbReference type="InterPro" id="IPR037919">
    <property type="entry name" value="OGT"/>
</dbReference>
<accession>A0ABU5MSC3</accession>
<dbReference type="RefSeq" id="WP_322606907.1">
    <property type="nucleotide sequence ID" value="NZ_JARVCO010000002.1"/>
</dbReference>
<dbReference type="Pfam" id="PF13432">
    <property type="entry name" value="TPR_16"/>
    <property type="match status" value="3"/>
</dbReference>
<dbReference type="PANTHER" id="PTHR44366:SF1">
    <property type="entry name" value="UDP-N-ACETYLGLUCOSAMINE--PEPTIDE N-ACETYLGLUCOSAMINYLTRANSFERASE 110 KDA SUBUNIT"/>
    <property type="match status" value="1"/>
</dbReference>